<accession>A0AAV5J7C7</accession>
<organism evidence="5 6">
    <name type="scientific">Rubroshorea leprosula</name>
    <dbReference type="NCBI Taxonomy" id="152421"/>
    <lineage>
        <taxon>Eukaryota</taxon>
        <taxon>Viridiplantae</taxon>
        <taxon>Streptophyta</taxon>
        <taxon>Embryophyta</taxon>
        <taxon>Tracheophyta</taxon>
        <taxon>Spermatophyta</taxon>
        <taxon>Magnoliopsida</taxon>
        <taxon>eudicotyledons</taxon>
        <taxon>Gunneridae</taxon>
        <taxon>Pentapetalae</taxon>
        <taxon>rosids</taxon>
        <taxon>malvids</taxon>
        <taxon>Malvales</taxon>
        <taxon>Dipterocarpaceae</taxon>
        <taxon>Rubroshorea</taxon>
    </lineage>
</organism>
<dbReference type="Pfam" id="PF00078">
    <property type="entry name" value="RVT_1"/>
    <property type="match status" value="1"/>
</dbReference>
<dbReference type="GO" id="GO:0003677">
    <property type="term" value="F:DNA binding"/>
    <property type="evidence" value="ECO:0007669"/>
    <property type="project" value="InterPro"/>
</dbReference>
<evidence type="ECO:0000259" key="3">
    <source>
        <dbReference type="Pfam" id="PF03372"/>
    </source>
</evidence>
<keyword evidence="6" id="KW-1185">Reference proteome</keyword>
<dbReference type="InterPro" id="IPR000477">
    <property type="entry name" value="RT_dom"/>
</dbReference>
<reference evidence="5 6" key="1">
    <citation type="journal article" date="2021" name="Commun. Biol.">
        <title>The genome of Shorea leprosula (Dipterocarpaceae) highlights the ecological relevance of drought in aseasonal tropical rainforests.</title>
        <authorList>
            <person name="Ng K.K.S."/>
            <person name="Kobayashi M.J."/>
            <person name="Fawcett J.A."/>
            <person name="Hatakeyama M."/>
            <person name="Paape T."/>
            <person name="Ng C.H."/>
            <person name="Ang C.C."/>
            <person name="Tnah L.H."/>
            <person name="Lee C.T."/>
            <person name="Nishiyama T."/>
            <person name="Sese J."/>
            <person name="O'Brien M.J."/>
            <person name="Copetti D."/>
            <person name="Mohd Noor M.I."/>
            <person name="Ong R.C."/>
            <person name="Putra M."/>
            <person name="Sireger I.Z."/>
            <person name="Indrioko S."/>
            <person name="Kosugi Y."/>
            <person name="Izuno A."/>
            <person name="Isagi Y."/>
            <person name="Lee S.L."/>
            <person name="Shimizu K.K."/>
        </authorList>
    </citation>
    <scope>NUCLEOTIDE SEQUENCE [LARGE SCALE GENOMIC DNA]</scope>
    <source>
        <strain evidence="5">214</strain>
    </source>
</reference>
<sequence length="1247" mass="145391">MVRRLNDIWFGSYKLRVKIVEERSNGRVQKADTEGRKQHKVDRLVQLGQSYAQAVKGKEQESQNLLIRGRTIDRDERAITHWKKTPIQARQQKRKEEVASSDTVNIKKWMVENSDLETQEEIMEFIPEQSELQWLEGGMVVIIKSLTIINEIQQRIDVEGGLITLAPLGGRKVLLTEKEPGFLLEFMKLNKEVLALWFEDIQSWDKEVQERSRMVWLRISGIPLKAWSDRCFMMIGESVGEVIKIHKDTKMKSILCDGRMLVISPVDHKISKRITLKVEEKLYEIRVDEEEWRSDPDWWLSNDERRGESLTESDQSSEQSSEHSLEQIDEEDQDWINFEFCDEEDVGIDEEQLMKDGHRNSNSNFINTEEERERRHTDEGNKGREDVGNGSTKDIGPKTTKEIGLGEIGLKVADGLGRDLSHGQKMRIKKKGPEETKDEGTLPKPDLDLRRKEIGKLVREERPDFLFLQESKLERVDDDLSRTVWNSRECGWVMKESIGASGGLLCFWNKKNFDKTGDHTGDGYLRISGEWGIHKVKCSLVNVYGPNDRQKRLKLWDELRNMITEEGGRWLIAGDFNAVRCLEERRGRTGESLDMREFDAFILSAGLIDFKMGLKRNISDHCAIVLKSRTTDWGPKPFRVLDAWLLHPDFKKIIEEKWKAMEVDGFAGYKCKQKLKGLKEFLKGWNRNVFGDMEAQYEQALKQIEQIDMKNEELDLEEFEILQRQEGFQKMSDIMRKREVIWKQKSRSNWVKKEAMNYFSKLFQEDKWNRPKPYGINFKQIFTEENQWLERPFSTEEIKKALRSCEGSKAPGPDGPTEEFKVEKGLRQGDPLSPFLFLMIGEGLNGLVQKAVTEGLFRGVEIGRKGLESSLLQFADDTIIMGKADTENVFMVKTILRWFELMSGLRINFSKSSIYGYNVPVRWVEGSAGMLRCGVGKSPFIYLGLPVDGNSGRTKLWEPLINKFQAKLTVWKAASLSFGGRLTLLNSECKISDMGVCEGDKWHWDMEWRRERIGREKDEEEKLREGLERLQLKKRVEDRWRWTHDSEGRYGVKKAYDFLAPTECVIDEQWSKLIWCKLVPSKVSFFGWRLCLDRLPTKWNLRKRGVPLQEEELKCVLCKDKVEEVNHLFSMCKEVWIFWVELLQWWGMVTVMPNNALSVADIFVNDLGRIIGKEMGACIFLVAAWYLWYWRNNEVFNNGRKEGVQRKVWRGTWLFSSLRAKIKYNGSMHDEVATLNMYRAFEMLIAL</sequence>
<feature type="compositionally biased region" description="Basic and acidic residues" evidence="1">
    <location>
        <begin position="431"/>
        <end position="446"/>
    </location>
</feature>
<protein>
    <recommendedName>
        <fullName evidence="7">Reverse transcriptase domain-containing protein</fullName>
    </recommendedName>
</protein>
<dbReference type="Gene3D" id="3.60.10.10">
    <property type="entry name" value="Endonuclease/exonuclease/phosphatase"/>
    <property type="match status" value="1"/>
</dbReference>
<evidence type="ECO:0000313" key="5">
    <source>
        <dbReference type="EMBL" id="GKV06313.1"/>
    </source>
</evidence>
<evidence type="ECO:0000259" key="2">
    <source>
        <dbReference type="Pfam" id="PF00078"/>
    </source>
</evidence>
<dbReference type="EMBL" id="BPVZ01000025">
    <property type="protein sequence ID" value="GKV06313.1"/>
    <property type="molecule type" value="Genomic_DNA"/>
</dbReference>
<dbReference type="Proteomes" id="UP001054252">
    <property type="component" value="Unassembled WGS sequence"/>
</dbReference>
<evidence type="ECO:0000259" key="4">
    <source>
        <dbReference type="Pfam" id="PF13966"/>
    </source>
</evidence>
<evidence type="ECO:0000256" key="1">
    <source>
        <dbReference type="SAM" id="MobiDB-lite"/>
    </source>
</evidence>
<feature type="compositionally biased region" description="Basic and acidic residues" evidence="1">
    <location>
        <begin position="369"/>
        <end position="387"/>
    </location>
</feature>
<dbReference type="AlphaFoldDB" id="A0AAV5J7C7"/>
<evidence type="ECO:0000313" key="6">
    <source>
        <dbReference type="Proteomes" id="UP001054252"/>
    </source>
</evidence>
<dbReference type="Pfam" id="PF13966">
    <property type="entry name" value="zf-RVT"/>
    <property type="match status" value="1"/>
</dbReference>
<dbReference type="InterPro" id="IPR026960">
    <property type="entry name" value="RVT-Znf"/>
</dbReference>
<dbReference type="GO" id="GO:0006281">
    <property type="term" value="P:DNA repair"/>
    <property type="evidence" value="ECO:0007669"/>
    <property type="project" value="InterPro"/>
</dbReference>
<dbReference type="PROSITE" id="PS00726">
    <property type="entry name" value="AP_NUCLEASE_F1_1"/>
    <property type="match status" value="1"/>
</dbReference>
<name>A0AAV5J7C7_9ROSI</name>
<dbReference type="Pfam" id="PF03372">
    <property type="entry name" value="Exo_endo_phos"/>
    <property type="match status" value="1"/>
</dbReference>
<proteinExistence type="predicted"/>
<evidence type="ECO:0008006" key="7">
    <source>
        <dbReference type="Google" id="ProtNLM"/>
    </source>
</evidence>
<feature type="region of interest" description="Disordered" evidence="1">
    <location>
        <begin position="304"/>
        <end position="328"/>
    </location>
</feature>
<dbReference type="PANTHER" id="PTHR33116">
    <property type="entry name" value="REVERSE TRANSCRIPTASE ZINC-BINDING DOMAIN-CONTAINING PROTEIN-RELATED-RELATED"/>
    <property type="match status" value="1"/>
</dbReference>
<dbReference type="SUPFAM" id="SSF56672">
    <property type="entry name" value="DNA/RNA polymerases"/>
    <property type="match status" value="1"/>
</dbReference>
<feature type="region of interest" description="Disordered" evidence="1">
    <location>
        <begin position="354"/>
        <end position="400"/>
    </location>
</feature>
<feature type="region of interest" description="Disordered" evidence="1">
    <location>
        <begin position="421"/>
        <end position="446"/>
    </location>
</feature>
<feature type="compositionally biased region" description="Low complexity" evidence="1">
    <location>
        <begin position="310"/>
        <end position="319"/>
    </location>
</feature>
<dbReference type="PANTHER" id="PTHR33116:SF75">
    <property type="entry name" value="RIBONUCLEASE H PROTEIN"/>
    <property type="match status" value="1"/>
</dbReference>
<gene>
    <name evidence="5" type="ORF">SLEP1_g18214</name>
</gene>
<feature type="domain" description="Endonuclease/exonuclease/phosphatase" evidence="3">
    <location>
        <begin position="445"/>
        <end position="649"/>
    </location>
</feature>
<dbReference type="InterPro" id="IPR036691">
    <property type="entry name" value="Endo/exonu/phosph_ase_sf"/>
</dbReference>
<dbReference type="InterPro" id="IPR005135">
    <property type="entry name" value="Endo/exonuclease/phosphatase"/>
</dbReference>
<feature type="domain" description="Reverse transcriptase zinc-binding" evidence="4">
    <location>
        <begin position="1050"/>
        <end position="1139"/>
    </location>
</feature>
<dbReference type="SUPFAM" id="SSF56219">
    <property type="entry name" value="DNase I-like"/>
    <property type="match status" value="1"/>
</dbReference>
<comment type="caution">
    <text evidence="5">The sequence shown here is derived from an EMBL/GenBank/DDBJ whole genome shotgun (WGS) entry which is preliminary data.</text>
</comment>
<dbReference type="InterPro" id="IPR043502">
    <property type="entry name" value="DNA/RNA_pol_sf"/>
</dbReference>
<dbReference type="GO" id="GO:0004519">
    <property type="term" value="F:endonuclease activity"/>
    <property type="evidence" value="ECO:0007669"/>
    <property type="project" value="InterPro"/>
</dbReference>
<dbReference type="InterPro" id="IPR020847">
    <property type="entry name" value="AP_endonuclease_F1_BS"/>
</dbReference>
<feature type="domain" description="Reverse transcriptase" evidence="2">
    <location>
        <begin position="815"/>
        <end position="945"/>
    </location>
</feature>